<dbReference type="InterPro" id="IPR023213">
    <property type="entry name" value="CAT-like_dom_sf"/>
</dbReference>
<dbReference type="Gene3D" id="3.30.559.30">
    <property type="entry name" value="Nonribosomal peptide synthetase, condensation domain"/>
    <property type="match status" value="1"/>
</dbReference>
<reference evidence="3" key="1">
    <citation type="submission" date="2022-10" db="EMBL/GenBank/DDBJ databases">
        <title>The complete genomes of actinobacterial strains from the NBC collection.</title>
        <authorList>
            <person name="Joergensen T.S."/>
            <person name="Alvarez Arevalo M."/>
            <person name="Sterndorff E.B."/>
            <person name="Faurdal D."/>
            <person name="Vuksanovic O."/>
            <person name="Mourched A.-S."/>
            <person name="Charusanti P."/>
            <person name="Shaw S."/>
            <person name="Blin K."/>
            <person name="Weber T."/>
        </authorList>
    </citation>
    <scope>NUCLEOTIDE SEQUENCE [LARGE SCALE GENOMIC DNA]</scope>
    <source>
        <strain evidence="3">NBC 01686</strain>
        <plasmid evidence="3">unnamed1</plasmid>
    </source>
</reference>
<evidence type="ECO:0000313" key="3">
    <source>
        <dbReference type="EMBL" id="WUU58468.1"/>
    </source>
</evidence>
<dbReference type="RefSeq" id="WP_266477804.1">
    <property type="nucleotide sequence ID" value="NZ_CP109208.1"/>
</dbReference>
<organism evidence="3">
    <name type="scientific">Streptomyces althioticus</name>
    <dbReference type="NCBI Taxonomy" id="83380"/>
    <lineage>
        <taxon>Bacteria</taxon>
        <taxon>Bacillati</taxon>
        <taxon>Actinomycetota</taxon>
        <taxon>Actinomycetes</taxon>
        <taxon>Kitasatosporales</taxon>
        <taxon>Streptomycetaceae</taxon>
        <taxon>Streptomyces</taxon>
        <taxon>Streptomyces althioticus group</taxon>
    </lineage>
</organism>
<feature type="region of interest" description="Disordered" evidence="1">
    <location>
        <begin position="1"/>
        <end position="22"/>
    </location>
</feature>
<evidence type="ECO:0000259" key="2">
    <source>
        <dbReference type="Pfam" id="PF00668"/>
    </source>
</evidence>
<gene>
    <name evidence="3" type="ORF">OIE82_35400</name>
</gene>
<accession>A0ABZ1YFY0</accession>
<feature type="compositionally biased region" description="Pro residues" evidence="1">
    <location>
        <begin position="234"/>
        <end position="250"/>
    </location>
</feature>
<geneLocation type="plasmid" evidence="3">
    <name>unnamed1</name>
</geneLocation>
<feature type="region of interest" description="Disordered" evidence="1">
    <location>
        <begin position="231"/>
        <end position="252"/>
    </location>
</feature>
<sequence length="441" mass="48076">MEDDVAAPTADSVRPGASERPERRALAATQLAILQAEAWASDPSAYTLVSTVEAAGIPDWPLLIDSVHRTLRRHDVFSWQLSLDTSYQLATAGGPGTGTTYEIEQVDLRDSSRPDADAAIQDRLNLERGRAIPLLQRSSEPTTRVLLFRLPAGQDAGHAAVCSLITHHVLVDEYATELLWNEVFRRAAQHTTAEQYDRRFAEWAAESVAAAAVPTARQAAHEILRHLGQARLDPLPPHSPSPPGAEPEPPLRFTLPSALTTTVAARAATMGLPATALHAAALLRVLAKHTSGQDLAVRVPMTRRRSVEDLESVGCYITSLPVLVSQASGRYSLDQAAMQWHHSLRFTSDRAHADLAVLRAGLASAPQISLAFENRSGRRRAHPITWSPIPPPDSRPKADLAVFLSPGSRHHPGDCRILWRPGVLNRRAAQDLIDQFLTQLP</sequence>
<dbReference type="Pfam" id="PF00668">
    <property type="entry name" value="Condensation"/>
    <property type="match status" value="1"/>
</dbReference>
<evidence type="ECO:0000256" key="1">
    <source>
        <dbReference type="SAM" id="MobiDB-lite"/>
    </source>
</evidence>
<dbReference type="EMBL" id="CP109208">
    <property type="protein sequence ID" value="WUU58468.1"/>
    <property type="molecule type" value="Genomic_DNA"/>
</dbReference>
<keyword evidence="3" id="KW-0614">Plasmid</keyword>
<dbReference type="InterPro" id="IPR001242">
    <property type="entry name" value="Condensation_dom"/>
</dbReference>
<name>A0ABZ1YFY0_9ACTN</name>
<protein>
    <submittedName>
        <fullName evidence="3">Condensation domain-containing protein</fullName>
    </submittedName>
</protein>
<proteinExistence type="predicted"/>
<feature type="domain" description="Condensation" evidence="2">
    <location>
        <begin position="26"/>
        <end position="357"/>
    </location>
</feature>
<dbReference type="Gene3D" id="3.30.559.10">
    <property type="entry name" value="Chloramphenicol acetyltransferase-like domain"/>
    <property type="match status" value="1"/>
</dbReference>
<dbReference type="SUPFAM" id="SSF52777">
    <property type="entry name" value="CoA-dependent acyltransferases"/>
    <property type="match status" value="2"/>
</dbReference>